<dbReference type="RefSeq" id="WP_063910226.1">
    <property type="nucleotide sequence ID" value="NZ_JAAXOS010000008.1"/>
</dbReference>
<accession>A0A7X6L5T3</accession>
<organism evidence="3 4">
    <name type="scientific">Nocardia gamkensis</name>
    <dbReference type="NCBI Taxonomy" id="352869"/>
    <lineage>
        <taxon>Bacteria</taxon>
        <taxon>Bacillati</taxon>
        <taxon>Actinomycetota</taxon>
        <taxon>Actinomycetes</taxon>
        <taxon>Mycobacteriales</taxon>
        <taxon>Nocardiaceae</taxon>
        <taxon>Nocardia</taxon>
    </lineage>
</organism>
<sequence>MTPADHWDVICAPTTVAVGSIRISGSPRLVRENLDHIRAMIQLDTPMPPIIVHRPSMCVIDGIHRLRAAKLRGDTHILTAFFDGTAADAFVLALKANVANGLPLSLTERTAAARRILGTHPHWSDRAIARYAGLSAKTVSSIRQRSSVEIPHSNARSGQDGRVRPLDSAEGRRLAGQLILSRPDASLREIAKEAGISASTVLDVRDRLRRGDDPIPEARVRGRPEKSARHEDAVSAMDAMRSLGKDPTVRFNESGRTLLRLLNFLLMDAETRDRLIDNVPPHCTEAVAAAARGCAAAWQQFAVEVQNRHADGAEAIGR</sequence>
<evidence type="ECO:0000313" key="3">
    <source>
        <dbReference type="EMBL" id="NKY28247.1"/>
    </source>
</evidence>
<protein>
    <submittedName>
        <fullName evidence="3">ParB N-terminal domain-containing protein</fullName>
    </submittedName>
</protein>
<proteinExistence type="predicted"/>
<evidence type="ECO:0000313" key="4">
    <source>
        <dbReference type="Proteomes" id="UP000540698"/>
    </source>
</evidence>
<feature type="region of interest" description="Disordered" evidence="1">
    <location>
        <begin position="145"/>
        <end position="169"/>
    </location>
</feature>
<dbReference type="Proteomes" id="UP000540698">
    <property type="component" value="Unassembled WGS sequence"/>
</dbReference>
<feature type="domain" description="ParB-like N-terminal" evidence="2">
    <location>
        <begin position="14"/>
        <end position="98"/>
    </location>
</feature>
<dbReference type="AlphaFoldDB" id="A0A7X6L5T3"/>
<evidence type="ECO:0000259" key="2">
    <source>
        <dbReference type="SMART" id="SM00470"/>
    </source>
</evidence>
<evidence type="ECO:0000256" key="1">
    <source>
        <dbReference type="SAM" id="MobiDB-lite"/>
    </source>
</evidence>
<reference evidence="3 4" key="1">
    <citation type="submission" date="2020-04" db="EMBL/GenBank/DDBJ databases">
        <title>MicrobeNet Type strains.</title>
        <authorList>
            <person name="Nicholson A.C."/>
        </authorList>
    </citation>
    <scope>NUCLEOTIDE SEQUENCE [LARGE SCALE GENOMIC DNA]</scope>
    <source>
        <strain evidence="3 4">DSM 44956</strain>
    </source>
</reference>
<gene>
    <name evidence="3" type="ORF">HGB38_18750</name>
</gene>
<comment type="caution">
    <text evidence="3">The sequence shown here is derived from an EMBL/GenBank/DDBJ whole genome shotgun (WGS) entry which is preliminary data.</text>
</comment>
<dbReference type="InterPro" id="IPR003115">
    <property type="entry name" value="ParB_N"/>
</dbReference>
<name>A0A7X6L5T3_9NOCA</name>
<dbReference type="InterPro" id="IPR036086">
    <property type="entry name" value="ParB/Sulfiredoxin_sf"/>
</dbReference>
<dbReference type="SMART" id="SM00470">
    <property type="entry name" value="ParB"/>
    <property type="match status" value="1"/>
</dbReference>
<dbReference type="SUPFAM" id="SSF110849">
    <property type="entry name" value="ParB/Sulfiredoxin"/>
    <property type="match status" value="1"/>
</dbReference>
<keyword evidence="4" id="KW-1185">Reference proteome</keyword>
<feature type="compositionally biased region" description="Basic and acidic residues" evidence="1">
    <location>
        <begin position="159"/>
        <end position="169"/>
    </location>
</feature>
<dbReference type="EMBL" id="JAAXOS010000008">
    <property type="protein sequence ID" value="NKY28247.1"/>
    <property type="molecule type" value="Genomic_DNA"/>
</dbReference>